<dbReference type="EC" id="2.7.11.1" evidence="3 12"/>
<keyword evidence="7 12" id="KW-0227">DNA damage</keyword>
<dbReference type="CDD" id="cd05171">
    <property type="entry name" value="PIKKc_ATM"/>
    <property type="match status" value="1"/>
</dbReference>
<evidence type="ECO:0000256" key="5">
    <source>
        <dbReference type="ARBA" id="ARBA00022679"/>
    </source>
</evidence>
<feature type="domain" description="FATC" evidence="16">
    <location>
        <begin position="3082"/>
        <end position="3114"/>
    </location>
</feature>
<dbReference type="InterPro" id="IPR014009">
    <property type="entry name" value="PIK_FAT"/>
</dbReference>
<dbReference type="SMART" id="SM01342">
    <property type="entry name" value="TAN"/>
    <property type="match status" value="1"/>
</dbReference>
<comment type="subcellular location">
    <subcellularLocation>
        <location evidence="1 12">Nucleus</location>
    </subcellularLocation>
</comment>
<dbReference type="PROSITE" id="PS51189">
    <property type="entry name" value="FAT"/>
    <property type="match status" value="1"/>
</dbReference>
<evidence type="ECO:0000256" key="9">
    <source>
        <dbReference type="ARBA" id="ARBA00022840"/>
    </source>
</evidence>
<evidence type="ECO:0000259" key="15">
    <source>
        <dbReference type="PROSITE" id="PS51189"/>
    </source>
</evidence>
<evidence type="ECO:0000256" key="6">
    <source>
        <dbReference type="ARBA" id="ARBA00022741"/>
    </source>
</evidence>
<evidence type="ECO:0000256" key="12">
    <source>
        <dbReference type="RuleBase" id="RU365027"/>
    </source>
</evidence>
<evidence type="ECO:0000313" key="17">
    <source>
        <dbReference type="Proteomes" id="UP000694941"/>
    </source>
</evidence>
<feature type="domain" description="FAT" evidence="15">
    <location>
        <begin position="1995"/>
        <end position="2623"/>
    </location>
</feature>
<evidence type="ECO:0000256" key="7">
    <source>
        <dbReference type="ARBA" id="ARBA00022763"/>
    </source>
</evidence>
<evidence type="ECO:0000256" key="1">
    <source>
        <dbReference type="ARBA" id="ARBA00004123"/>
    </source>
</evidence>
<evidence type="ECO:0000256" key="3">
    <source>
        <dbReference type="ARBA" id="ARBA00012513"/>
    </source>
</evidence>
<keyword evidence="4 12" id="KW-0723">Serine/threonine-protein kinase</keyword>
<dbReference type="Gene3D" id="3.30.1010.10">
    <property type="entry name" value="Phosphatidylinositol 3-kinase Catalytic Subunit, Chain A, domain 4"/>
    <property type="match status" value="1"/>
</dbReference>
<evidence type="ECO:0000259" key="16">
    <source>
        <dbReference type="PROSITE" id="PS51190"/>
    </source>
</evidence>
<dbReference type="RefSeq" id="XP_022251192.1">
    <property type="nucleotide sequence ID" value="XM_022395484.1"/>
</dbReference>
<feature type="coiled-coil region" evidence="13">
    <location>
        <begin position="1658"/>
        <end position="1685"/>
    </location>
</feature>
<dbReference type="InterPro" id="IPR003151">
    <property type="entry name" value="PIK-rel_kinase_FAT"/>
</dbReference>
<evidence type="ECO:0000256" key="2">
    <source>
        <dbReference type="ARBA" id="ARBA00010769"/>
    </source>
</evidence>
<dbReference type="InterPro" id="IPR011009">
    <property type="entry name" value="Kinase-like_dom_sf"/>
</dbReference>
<dbReference type="InterPro" id="IPR021668">
    <property type="entry name" value="TAN"/>
</dbReference>
<organism evidence="17 18">
    <name type="scientific">Limulus polyphemus</name>
    <name type="common">Atlantic horseshoe crab</name>
    <dbReference type="NCBI Taxonomy" id="6850"/>
    <lineage>
        <taxon>Eukaryota</taxon>
        <taxon>Metazoa</taxon>
        <taxon>Ecdysozoa</taxon>
        <taxon>Arthropoda</taxon>
        <taxon>Chelicerata</taxon>
        <taxon>Merostomata</taxon>
        <taxon>Xiphosura</taxon>
        <taxon>Limulidae</taxon>
        <taxon>Limulus</taxon>
    </lineage>
</organism>
<keyword evidence="6 12" id="KW-0547">Nucleotide-binding</keyword>
<sequence length="3114" mass="353646">MSLLELTHCIRLLDSDKATERKKQIDVLQCQLVKPVVIQTLDKNTDLKQGSERHQRSNLVTWDTVFKGVKNFILTEAGRLRSKDSGTGKQSSTVLANRKKEKQMYSQLFKFVVRQANQRGPRLRASELLNHISVVLNDSFTLSAFGFDYTTVLLREVLSIHQYLNDVSSVVILDFIKLYCRLTLNPPNGWDRSLLTQVLHRLIIVATTKSNLKSRTLLTFFSEAFKNIRNEKSSGHHEGLLEALIAFCKHIALDCRTQLCKLGELIFMPFLYLWSAKPSVKTKEKLLEFWKLQLGLHHPQGVSDEGNGAFACNWEVWKSNLKKLYNVLIGELQQACGRNKYSSSKELFLKPSLIEVLVEVCHHVFKEDDCIEVTQLSIMDPNQVTATATKKRRLEVGMQIFNDSLHALSSSVEAIPWLQLLAALLSKYPEIVQPDDLFSLLDLLLQIYHSCKHNEIKPWVLCCLQSFVIVQSYWKNSSTQSNFYWDQLQSSWAKTWELTVRTVALNQCHQEGHKLMQLMLESCLVKPGRDFYTLYLPGSSNSVSSSSLCTLSIFMTNYSLPTQLPGHLGSSFFHWEPSSSSGCEKEWFRYGVVEWLLPNSEYSVSGTLAVSSSTHVINTKDKDLLPQQANLIGQLCLRNGSTKIDNPGNGINSELVEWQWIRDVETNLLKSSFDIPLHTTIEPGPKSWNMQQNREGRMKVKLVESVWKKVVEALMRDSSRVLDILSHSQSVSQLSAVMENASLIIQIYSRLWNMKVLSNSSPWTSNLGNLVKSMMKKIDEVFRKAPPAIDQLEKKGTILSKQQYQKSLIPILDFLLDSLKGGDDLEDGLEKDFRSWALSILPQNVLKYLVELAVRSPSKTHKKQLLTVVPPVAVNEQGGCDLLDDDFDLQEPEVLTLRERQPSSSSTSNHCAFLSTSDSGDFSPKDDLMDCNSQESPNIGGDYLISALNHETFSEAEIEQFNAVYIMLKWCKICNTCTLSSFKEDALLPTQVVQKLMDRISSNNLDVSAVYDVKLALLISKELGNLKGTLKLKTHQLSGILDSLRHILREQHKDSEVCVACLDLLSALFSHLVAEPDSEIETEMRTNRDHALHLLNAFWKMHKEGKCTKNVMYGLAKTTVSAVKLDPTGKWFGQKQNDGSICPAQDLAAFLCSPHHAVRMFAAENIGNLFQSISTGVPLSAVKQQDAFEIVYTTAVSSLQVQGNLQHEELSDEGANRTSSLLMSISQITLTSLYCEKQAIFALCQIILEKNISVILVKKVLTQISRLLGYPTTTSLLEAHVGFLVHEWLQQHYSLSQFPFSLLDCQSEKDFYKAYYWILLPLLFNNQDLTAVQTVGEKVSQNWTELLKKCLSQILAYIFPWFGISERDPTAKEKQQQAVRGHRLLEDTLTKKVMESILELDQVIIHLLSTLQEDQSDFDEYDIIVQCIPPANPPCFSANVLRETWKYLMTCFRSDQPESLVHILCQKKDSIQQVLLSLRVKLSQAHRTHEKQRVMLMYLLCSELLLPELKTGLGGSWLFVIRDFVFTALRQLNIQGFKDDAILILCIELLARTLHTAVEPYPQEVSILLPEIVSCLIPHSLSSFKVGEKVRKVLNFLVVDCATVLGDAVSRLPPFPDAAVLETIRAQQQNLMYRNGPFDLKEEIQHFLNSTNHGQSSCEALRHIHKEIREKKEELKRLLEELQEKWLFSEDVLNSPVHQLVCHLIHQCRSEDKQIQKEASACLGEIGPVDLSTIVLQPKSQIFPVLASAQRNFDEDCPKEKCYCAVFHLLNNCIQDNSIEVVKAATNVLKTVMCTHSGQSFMKAYIKRNCDNLFTILNPFQSKQKAQILNLLPPTEADFVGKIDDQSLWSPEVSNHEDWVTRLMCALLESKATQDEILQKLIPVCRFKADVCKELLPYVVHIILLQGNECFQEVLSRQISGFFEKHCSKSLQAGSRCTTPFVQTGFGTPTPIYMCKASVQTMLSVIHHLRLQKCSWKFGDFGWKNNFWLDIDYLCVAQAATFCSAHFTALLYTEIWCDQEKRKRQLENRQHHSSNLSDNFGSCSQDTSTLASISSCDQERAPLVHKLLMDAYCSIGEPDGVYGCGEVAKDSQDVRIQCYEQENRWDRVLSYYDLELTQNTSSRVGLLTALQKCGLNHVLYGYLKGVGQPLDISSELLEYQCESAWRISQWDVDLPESNSRGTIGFQQGIYQCLTSLVCKEKDSFIQNLEICRCSALEDLNHTSLESVRSIYPALCNFQMLGIMSDYFNMQCGITDVAEVLFRWNKISNLPSSGFDFDEPVLWLEYVLLRQHIPTAFQQGPVIQGIVRCLENYAEKARKENCLSDADKAVHTLRSLSGSATQRALWWKLEEAKVYWDRSEVTVAKNLSRSLLRNLEGKYHESEELSILYAETLTLYGSWLSDSCCESSETIMTDFLEKAVQVLDPLYLLDKTVLWNAYLAVARYADAQYQNIVNNMRSLSYQAKQGLIRQCRREAKKLEEMKKIVALTKEQTKTLKTLIKQSDLDERELNSTLEHKNRFLRKALGNYLHCLLGTDAHDLRVFRLTSLWFQNSTNEEINTLLKNGIAKMQSYKFLPLIYQLAARMGKINQQSVADFCSVLFQLIEKITLDHPFHALPVIFALSNAEKDTTDGHAFKLSGCQGSQTESDERVQAAKALLSRLKKSSISEIATQMEVLCEAYINLAYLPIPQQKLKPRSINKIPTDQLIVKIRNLHKIPPLTQDIQVDRSCKYNNLPGIRGFEGEFRLCGGITVPKVIFCNSTDGFQHIQLVKGGDDLRQDAVMQQVFRLVNCLLWKNSETRGRKLSVRTYKVVPLSRRSGVLQWCERTQPFGEYLIGKDGQGGAHLTYYPQSWTASKCRNEMSKASQNTAEEKLKTYLKICQNFLPVFRYFFLEQFPEPAVWFERRLAYTQSVATCSIVGHILGLGDRHVQNILIDKSTAEMIHIDLGVAFEQGKLLPTPETVPFRLTRDVIDGMGVSGVEGVFRRCCEKTMEVMRKSQESLLTILEVLLYDPLYVWTLTPTRAIKIQHHHEGLGLDETELIPTPTGCGFEELGDCGNQGVEVNKLAERVLLRLQQKLQGVEQDVALSVNGQANYLIQQARDPHNLSRLFPGWQPYI</sequence>
<dbReference type="InterPro" id="IPR000403">
    <property type="entry name" value="PI3/4_kinase_cat_dom"/>
</dbReference>
<dbReference type="PROSITE" id="PS50290">
    <property type="entry name" value="PI3_4_KINASE_3"/>
    <property type="match status" value="1"/>
</dbReference>
<comment type="similarity">
    <text evidence="2 12">Belongs to the PI3/PI4-kinase family. ATM subfamily.</text>
</comment>
<dbReference type="PROSITE" id="PS00916">
    <property type="entry name" value="PI3_4_KINASE_2"/>
    <property type="match status" value="1"/>
</dbReference>
<keyword evidence="8 12" id="KW-0418">Kinase</keyword>
<dbReference type="PROSITE" id="PS51190">
    <property type="entry name" value="FATC"/>
    <property type="match status" value="1"/>
</dbReference>
<dbReference type="Pfam" id="PF02260">
    <property type="entry name" value="FATC"/>
    <property type="match status" value="1"/>
</dbReference>
<feature type="domain" description="PI3K/PI4K catalytic" evidence="14">
    <location>
        <begin position="2738"/>
        <end position="3054"/>
    </location>
</feature>
<dbReference type="GeneID" id="106467321"/>
<evidence type="ECO:0000256" key="11">
    <source>
        <dbReference type="ARBA" id="ARBA00047899"/>
    </source>
</evidence>
<comment type="catalytic activity">
    <reaction evidence="11 12">
        <text>L-threonyl-[protein] + ATP = O-phospho-L-threonyl-[protein] + ADP + H(+)</text>
        <dbReference type="Rhea" id="RHEA:46608"/>
        <dbReference type="Rhea" id="RHEA-COMP:11060"/>
        <dbReference type="Rhea" id="RHEA-COMP:11605"/>
        <dbReference type="ChEBI" id="CHEBI:15378"/>
        <dbReference type="ChEBI" id="CHEBI:30013"/>
        <dbReference type="ChEBI" id="CHEBI:30616"/>
        <dbReference type="ChEBI" id="CHEBI:61977"/>
        <dbReference type="ChEBI" id="CHEBI:456216"/>
        <dbReference type="EC" id="2.7.11.1"/>
    </reaction>
</comment>
<keyword evidence="13" id="KW-0175">Coiled coil</keyword>
<dbReference type="Pfam" id="PF11640">
    <property type="entry name" value="TAN"/>
    <property type="match status" value="1"/>
</dbReference>
<evidence type="ECO:0000313" key="18">
    <source>
        <dbReference type="RefSeq" id="XP_022251192.1"/>
    </source>
</evidence>
<dbReference type="PANTHER" id="PTHR37079:SF4">
    <property type="entry name" value="SERINE_THREONINE-PROTEIN KINASE ATM"/>
    <property type="match status" value="1"/>
</dbReference>
<keyword evidence="5 12" id="KW-0808">Transferase</keyword>
<dbReference type="PROSITE" id="PS00915">
    <property type="entry name" value="PI3_4_KINASE_1"/>
    <property type="match status" value="1"/>
</dbReference>
<dbReference type="InterPro" id="IPR044107">
    <property type="entry name" value="PIKKc_ATM"/>
</dbReference>
<evidence type="ECO:0000256" key="10">
    <source>
        <dbReference type="ARBA" id="ARBA00023242"/>
    </source>
</evidence>
<dbReference type="SMART" id="SM00146">
    <property type="entry name" value="PI3Kc"/>
    <property type="match status" value="1"/>
</dbReference>
<dbReference type="PANTHER" id="PTHR37079">
    <property type="entry name" value="SERINE/THREONINE-PROTEIN KINASE ATM"/>
    <property type="match status" value="1"/>
</dbReference>
<dbReference type="Proteomes" id="UP000694941">
    <property type="component" value="Unplaced"/>
</dbReference>
<evidence type="ECO:0000256" key="8">
    <source>
        <dbReference type="ARBA" id="ARBA00022777"/>
    </source>
</evidence>
<keyword evidence="17" id="KW-1185">Reference proteome</keyword>
<protein>
    <recommendedName>
        <fullName evidence="3 12">non-specific serine/threonine protein kinase</fullName>
        <ecNumber evidence="3 12">2.7.11.1</ecNumber>
    </recommendedName>
</protein>
<dbReference type="Pfam" id="PF00454">
    <property type="entry name" value="PI3_PI4_kinase"/>
    <property type="match status" value="1"/>
</dbReference>
<dbReference type="SUPFAM" id="SSF56112">
    <property type="entry name" value="Protein kinase-like (PK-like)"/>
    <property type="match status" value="1"/>
</dbReference>
<gene>
    <name evidence="18" type="primary">LOC106467321</name>
</gene>
<evidence type="ECO:0000256" key="13">
    <source>
        <dbReference type="SAM" id="Coils"/>
    </source>
</evidence>
<dbReference type="InterPro" id="IPR036940">
    <property type="entry name" value="PI3/4_kinase_cat_sf"/>
</dbReference>
<dbReference type="Pfam" id="PF02259">
    <property type="entry name" value="FAT"/>
    <property type="match status" value="1"/>
</dbReference>
<reference evidence="18" key="1">
    <citation type="submission" date="2025-08" db="UniProtKB">
        <authorList>
            <consortium name="RefSeq"/>
        </authorList>
    </citation>
    <scope>IDENTIFICATION</scope>
    <source>
        <tissue evidence="18">Muscle</tissue>
    </source>
</reference>
<dbReference type="SMART" id="SM01343">
    <property type="entry name" value="FATC"/>
    <property type="match status" value="1"/>
</dbReference>
<keyword evidence="10 12" id="KW-0539">Nucleus</keyword>
<dbReference type="InterPro" id="IPR003152">
    <property type="entry name" value="FATC_dom"/>
</dbReference>
<dbReference type="InterPro" id="IPR038980">
    <property type="entry name" value="ATM_plant"/>
</dbReference>
<dbReference type="InterPro" id="IPR016024">
    <property type="entry name" value="ARM-type_fold"/>
</dbReference>
<evidence type="ECO:0000256" key="4">
    <source>
        <dbReference type="ARBA" id="ARBA00022527"/>
    </source>
</evidence>
<dbReference type="InterPro" id="IPR018936">
    <property type="entry name" value="PI3/4_kinase_CS"/>
</dbReference>
<dbReference type="SUPFAM" id="SSF48371">
    <property type="entry name" value="ARM repeat"/>
    <property type="match status" value="1"/>
</dbReference>
<keyword evidence="9 12" id="KW-0067">ATP-binding</keyword>
<proteinExistence type="inferred from homology"/>
<name>A0ABM1T5N6_LIMPO</name>
<evidence type="ECO:0000259" key="14">
    <source>
        <dbReference type="PROSITE" id="PS50290"/>
    </source>
</evidence>
<dbReference type="Gene3D" id="1.10.1070.11">
    <property type="entry name" value="Phosphatidylinositol 3-/4-kinase, catalytic domain"/>
    <property type="match status" value="1"/>
</dbReference>
<accession>A0ABM1T5N6</accession>